<sequence length="326" mass="35397">MIKRGANDLTGVKMLALYKDMLLIRRFEEKLVELCRVEGKIPGMMILCTGQEAVAAGACGALEPDDVIIGNHRSHGHLIAKGADPKLIMAEIFGKRTGYNKGKSGTLHIAAPEVNALCTTTVVGGGIPIAVGTAFAQQYKKNRSVTVCFFGDGAADEGSFHEALNLAALWRLPVIFICENNVYAGAQRMEEHTRVKDVALRAAAYGMTGEVVDGNNAVAVYEAVAGARQRCLDGEGPALLECKTYRWRGHGELDHQVYQPKEEIAVWMQRCPVKGLENRLLADGLVTKAALVEMEEEVSAVVEEAVRFAEESPWPAPEEALEDVYV</sequence>
<gene>
    <name evidence="5" type="ORF">A6M21_12655</name>
</gene>
<keyword evidence="2" id="KW-0560">Oxidoreductase</keyword>
<keyword evidence="3" id="KW-0786">Thiamine pyrophosphate</keyword>
<comment type="cofactor">
    <cofactor evidence="1">
        <name>thiamine diphosphate</name>
        <dbReference type="ChEBI" id="CHEBI:58937"/>
    </cofactor>
</comment>
<keyword evidence="6" id="KW-1185">Reference proteome</keyword>
<dbReference type="Pfam" id="PF00676">
    <property type="entry name" value="E1_dh"/>
    <property type="match status" value="1"/>
</dbReference>
<dbReference type="AlphaFoldDB" id="A0A1B7LD01"/>
<evidence type="ECO:0000313" key="5">
    <source>
        <dbReference type="EMBL" id="OAT80797.1"/>
    </source>
</evidence>
<name>A0A1B7LD01_9FIRM</name>
<dbReference type="EMBL" id="LYVF01000173">
    <property type="protein sequence ID" value="OAT80797.1"/>
    <property type="molecule type" value="Genomic_DNA"/>
</dbReference>
<dbReference type="InterPro" id="IPR050642">
    <property type="entry name" value="PDH_E1_Alpha_Subunit"/>
</dbReference>
<keyword evidence="5" id="KW-0670">Pyruvate</keyword>
<dbReference type="Proteomes" id="UP000078532">
    <property type="component" value="Unassembled WGS sequence"/>
</dbReference>
<protein>
    <submittedName>
        <fullName evidence="5">Pyruvate dehydrogenase (Acetyl-transferring) E1 component subunit alpha</fullName>
    </submittedName>
</protein>
<organism evidence="5 6">
    <name type="scientific">Desulfotomaculum copahuensis</name>
    <dbReference type="NCBI Taxonomy" id="1838280"/>
    <lineage>
        <taxon>Bacteria</taxon>
        <taxon>Bacillati</taxon>
        <taxon>Bacillota</taxon>
        <taxon>Clostridia</taxon>
        <taxon>Eubacteriales</taxon>
        <taxon>Desulfotomaculaceae</taxon>
        <taxon>Desulfotomaculum</taxon>
    </lineage>
</organism>
<dbReference type="GO" id="GO:0006086">
    <property type="term" value="P:pyruvate decarboxylation to acetyl-CoA"/>
    <property type="evidence" value="ECO:0007669"/>
    <property type="project" value="TreeGrafter"/>
</dbReference>
<dbReference type="OrthoDB" id="9766715at2"/>
<dbReference type="InterPro" id="IPR001017">
    <property type="entry name" value="DH_E1"/>
</dbReference>
<evidence type="ECO:0000256" key="3">
    <source>
        <dbReference type="ARBA" id="ARBA00023052"/>
    </source>
</evidence>
<comment type="caution">
    <text evidence="5">The sequence shown here is derived from an EMBL/GenBank/DDBJ whole genome shotgun (WGS) entry which is preliminary data.</text>
</comment>
<dbReference type="GO" id="GO:0004739">
    <property type="term" value="F:pyruvate dehydrogenase (acetyl-transferring) activity"/>
    <property type="evidence" value="ECO:0007669"/>
    <property type="project" value="TreeGrafter"/>
</dbReference>
<dbReference type="CDD" id="cd02000">
    <property type="entry name" value="TPP_E1_PDC_ADC_BCADC"/>
    <property type="match status" value="1"/>
</dbReference>
<evidence type="ECO:0000256" key="2">
    <source>
        <dbReference type="ARBA" id="ARBA00023002"/>
    </source>
</evidence>
<dbReference type="PANTHER" id="PTHR11516:SF60">
    <property type="entry name" value="PYRUVATE DEHYDROGENASE E1 COMPONENT SUBUNIT ALPHA"/>
    <property type="match status" value="1"/>
</dbReference>
<evidence type="ECO:0000313" key="6">
    <source>
        <dbReference type="Proteomes" id="UP000078532"/>
    </source>
</evidence>
<evidence type="ECO:0000256" key="1">
    <source>
        <dbReference type="ARBA" id="ARBA00001964"/>
    </source>
</evidence>
<dbReference type="STRING" id="1838280.A6M21_12655"/>
<dbReference type="PANTHER" id="PTHR11516">
    <property type="entry name" value="PYRUVATE DEHYDROGENASE E1 COMPONENT, ALPHA SUBUNIT BACTERIAL AND ORGANELLAR"/>
    <property type="match status" value="1"/>
</dbReference>
<accession>A0A1B7LD01</accession>
<dbReference type="SUPFAM" id="SSF52518">
    <property type="entry name" value="Thiamin diphosphate-binding fold (THDP-binding)"/>
    <property type="match status" value="1"/>
</dbReference>
<dbReference type="Gene3D" id="3.40.50.970">
    <property type="match status" value="1"/>
</dbReference>
<reference evidence="5 6" key="1">
    <citation type="submission" date="2016-04" db="EMBL/GenBank/DDBJ databases">
        <authorList>
            <person name="Evans L.H."/>
            <person name="Alamgir A."/>
            <person name="Owens N."/>
            <person name="Weber N.D."/>
            <person name="Virtaneva K."/>
            <person name="Barbian K."/>
            <person name="Babar A."/>
            <person name="Rosenke K."/>
        </authorList>
    </citation>
    <scope>NUCLEOTIDE SEQUENCE [LARGE SCALE GENOMIC DNA]</scope>
    <source>
        <strain evidence="5 6">LMa1</strain>
    </source>
</reference>
<proteinExistence type="predicted"/>
<evidence type="ECO:0000259" key="4">
    <source>
        <dbReference type="Pfam" id="PF00676"/>
    </source>
</evidence>
<feature type="domain" description="Dehydrogenase E1 component" evidence="4">
    <location>
        <begin position="20"/>
        <end position="317"/>
    </location>
</feature>
<dbReference type="InterPro" id="IPR029061">
    <property type="entry name" value="THDP-binding"/>
</dbReference>